<dbReference type="PANTHER" id="PTHR13384:SF19">
    <property type="entry name" value="G PATCH DOMAIN-CONTAINING PROTEIN 1"/>
    <property type="match status" value="1"/>
</dbReference>
<reference evidence="5" key="1">
    <citation type="submission" date="2017-02" db="UniProtKB">
        <authorList>
            <consortium name="WormBaseParasite"/>
        </authorList>
    </citation>
    <scope>IDENTIFICATION</scope>
</reference>
<accession>A0A0R3WYE9</accession>
<evidence type="ECO:0000256" key="1">
    <source>
        <dbReference type="SAM" id="MobiDB-lite"/>
    </source>
</evidence>
<dbReference type="STRING" id="6205.A0A0R3WYE9"/>
<evidence type="ECO:0000313" key="3">
    <source>
        <dbReference type="EMBL" id="VDM27646.1"/>
    </source>
</evidence>
<evidence type="ECO:0000313" key="4">
    <source>
        <dbReference type="Proteomes" id="UP000274429"/>
    </source>
</evidence>
<name>A0A0R3WYE9_HYDTA</name>
<protein>
    <submittedName>
        <fullName evidence="5">DUF1604 domain-containing protein</fullName>
    </submittedName>
</protein>
<dbReference type="GO" id="GO:0006397">
    <property type="term" value="P:mRNA processing"/>
    <property type="evidence" value="ECO:0007669"/>
    <property type="project" value="InterPro"/>
</dbReference>
<sequence>MRFHGAFTGGFSAGYFNTVGSKEGFRPQSFTSSRRNRSQNAPEDFMDEEDLGEYGIAPRHYRTRREFDDHHIFNTLCESLGGKSIIPDAGDILKRMLLPSGSGFKINEIRII</sequence>
<dbReference type="GO" id="GO:0003723">
    <property type="term" value="F:RNA binding"/>
    <property type="evidence" value="ECO:0007669"/>
    <property type="project" value="TreeGrafter"/>
</dbReference>
<dbReference type="OrthoDB" id="20507at2759"/>
<feature type="compositionally biased region" description="Polar residues" evidence="1">
    <location>
        <begin position="28"/>
        <end position="41"/>
    </location>
</feature>
<proteinExistence type="predicted"/>
<dbReference type="GO" id="GO:0005634">
    <property type="term" value="C:nucleus"/>
    <property type="evidence" value="ECO:0007669"/>
    <property type="project" value="TreeGrafter"/>
</dbReference>
<reference evidence="3 4" key="2">
    <citation type="submission" date="2018-11" db="EMBL/GenBank/DDBJ databases">
        <authorList>
            <consortium name="Pathogen Informatics"/>
        </authorList>
    </citation>
    <scope>NUCLEOTIDE SEQUENCE [LARGE SCALE GENOMIC DNA]</scope>
</reference>
<dbReference type="Pfam" id="PF07713">
    <property type="entry name" value="DUF1604"/>
    <property type="match status" value="1"/>
</dbReference>
<dbReference type="WBParaSite" id="TTAC_0000578901-mRNA-1">
    <property type="protein sequence ID" value="TTAC_0000578901-mRNA-1"/>
    <property type="gene ID" value="TTAC_0000578901"/>
</dbReference>
<dbReference type="AlphaFoldDB" id="A0A0R3WYE9"/>
<gene>
    <name evidence="3" type="ORF">TTAC_LOCUS5774</name>
</gene>
<dbReference type="Proteomes" id="UP000274429">
    <property type="component" value="Unassembled WGS sequence"/>
</dbReference>
<keyword evidence="4" id="KW-1185">Reference proteome</keyword>
<dbReference type="InterPro" id="IPR011666">
    <property type="entry name" value="DUF1604"/>
</dbReference>
<evidence type="ECO:0000313" key="5">
    <source>
        <dbReference type="WBParaSite" id="TTAC_0000578901-mRNA-1"/>
    </source>
</evidence>
<evidence type="ECO:0000259" key="2">
    <source>
        <dbReference type="Pfam" id="PF07713"/>
    </source>
</evidence>
<dbReference type="EMBL" id="UYWX01008992">
    <property type="protein sequence ID" value="VDM27646.1"/>
    <property type="molecule type" value="Genomic_DNA"/>
</dbReference>
<organism evidence="5">
    <name type="scientific">Hydatigena taeniaeformis</name>
    <name type="common">Feline tapeworm</name>
    <name type="synonym">Taenia taeniaeformis</name>
    <dbReference type="NCBI Taxonomy" id="6205"/>
    <lineage>
        <taxon>Eukaryota</taxon>
        <taxon>Metazoa</taxon>
        <taxon>Spiralia</taxon>
        <taxon>Lophotrochozoa</taxon>
        <taxon>Platyhelminthes</taxon>
        <taxon>Cestoda</taxon>
        <taxon>Eucestoda</taxon>
        <taxon>Cyclophyllidea</taxon>
        <taxon>Taeniidae</taxon>
        <taxon>Hydatigera</taxon>
    </lineage>
</organism>
<feature type="region of interest" description="Disordered" evidence="1">
    <location>
        <begin position="11"/>
        <end position="49"/>
    </location>
</feature>
<dbReference type="PANTHER" id="PTHR13384">
    <property type="entry name" value="G PATCH DOMAIN-CONTAINING PROTEIN 1"/>
    <property type="match status" value="1"/>
</dbReference>
<feature type="domain" description="G patch" evidence="2">
    <location>
        <begin position="2"/>
        <end position="67"/>
    </location>
</feature>